<dbReference type="InterPro" id="IPR050114">
    <property type="entry name" value="UPF0173_UPF0282_UlaG_hydrolase"/>
</dbReference>
<feature type="domain" description="Metallo-beta-lactamase" evidence="2">
    <location>
        <begin position="53"/>
        <end position="252"/>
    </location>
</feature>
<dbReference type="EMBL" id="JACTVA010000013">
    <property type="protein sequence ID" value="MBC9207068.1"/>
    <property type="molecule type" value="Genomic_DNA"/>
</dbReference>
<gene>
    <name evidence="3" type="ORF">IBL26_09510</name>
</gene>
<accession>A0ABR7RKY2</accession>
<evidence type="ECO:0000313" key="3">
    <source>
        <dbReference type="EMBL" id="MBC9207068.1"/>
    </source>
</evidence>
<reference evidence="3 4" key="1">
    <citation type="journal article" date="2013" name="Int. J. Syst. Evol. Microbiol.">
        <title>Roseomonas aerophila sp. nov., isolated from air.</title>
        <authorList>
            <person name="Kim S.J."/>
            <person name="Weon H.Y."/>
            <person name="Ahn J.H."/>
            <person name="Hong S.B."/>
            <person name="Seok S.J."/>
            <person name="Whang K.S."/>
            <person name="Kwon S.W."/>
        </authorList>
    </citation>
    <scope>NUCLEOTIDE SEQUENCE [LARGE SCALE GENOMIC DNA]</scope>
    <source>
        <strain evidence="3 4">NBRC 108923</strain>
    </source>
</reference>
<comment type="caution">
    <text evidence="3">The sequence shown here is derived from an EMBL/GenBank/DDBJ whole genome shotgun (WGS) entry which is preliminary data.</text>
</comment>
<dbReference type="Gene3D" id="3.60.15.10">
    <property type="entry name" value="Ribonuclease Z/Hydroxyacylglutathione hydrolase-like"/>
    <property type="match status" value="1"/>
</dbReference>
<dbReference type="Pfam" id="PF12706">
    <property type="entry name" value="Lactamase_B_2"/>
    <property type="match status" value="1"/>
</dbReference>
<evidence type="ECO:0000256" key="1">
    <source>
        <dbReference type="ARBA" id="ARBA00022801"/>
    </source>
</evidence>
<evidence type="ECO:0000259" key="2">
    <source>
        <dbReference type="Pfam" id="PF12706"/>
    </source>
</evidence>
<dbReference type="InterPro" id="IPR036866">
    <property type="entry name" value="RibonucZ/Hydroxyglut_hydro"/>
</dbReference>
<dbReference type="PANTHER" id="PTHR43546">
    <property type="entry name" value="UPF0173 METAL-DEPENDENT HYDROLASE MJ1163-RELATED"/>
    <property type="match status" value="1"/>
</dbReference>
<evidence type="ECO:0000313" key="4">
    <source>
        <dbReference type="Proteomes" id="UP000626026"/>
    </source>
</evidence>
<keyword evidence="4" id="KW-1185">Reference proteome</keyword>
<protein>
    <submittedName>
        <fullName evidence="3">MBL fold metallo-hydrolase</fullName>
    </submittedName>
</protein>
<sequence>MTRREALPVMGTLGALSAGALGMTVRPAAAAAGQATVRQIRNATLRVDFGGVRFLVDPMLADQGAAPGFPGSASSQVRNPMVPLPLPVAELIDVDAVIVTHLHTDHWDDAAKAQLRKSLPIFAQNDADAAAIRQAGFTDVRVLSGTSAFNGVTLARTDGQHGTDATLQAIPALGKVCGVVFRHPAEKTLYVAGDTIWNQHVAQAIATHRPDAIVLNAGMALFIGLDPIIMGMADVRAVHQAAPGAMLIASHMEAVNHCILSRADLRAFAAKEGFASSLRVPADGESVAL</sequence>
<proteinExistence type="predicted"/>
<keyword evidence="1" id="KW-0378">Hydrolase</keyword>
<organism evidence="3 4">
    <name type="scientific">Teichococcus aerophilus</name>
    <dbReference type="NCBI Taxonomy" id="1224513"/>
    <lineage>
        <taxon>Bacteria</taxon>
        <taxon>Pseudomonadati</taxon>
        <taxon>Pseudomonadota</taxon>
        <taxon>Alphaproteobacteria</taxon>
        <taxon>Acetobacterales</taxon>
        <taxon>Roseomonadaceae</taxon>
        <taxon>Roseomonas</taxon>
    </lineage>
</organism>
<dbReference type="SUPFAM" id="SSF56281">
    <property type="entry name" value="Metallo-hydrolase/oxidoreductase"/>
    <property type="match status" value="1"/>
</dbReference>
<dbReference type="Proteomes" id="UP000626026">
    <property type="component" value="Unassembled WGS sequence"/>
</dbReference>
<name>A0ABR7RKY2_9PROT</name>
<dbReference type="InterPro" id="IPR001279">
    <property type="entry name" value="Metallo-B-lactamas"/>
</dbReference>
<dbReference type="PANTHER" id="PTHR43546:SF9">
    <property type="entry name" value="L-ASCORBATE-6-PHOSPHATE LACTONASE ULAG-RELATED"/>
    <property type="match status" value="1"/>
</dbReference>